<dbReference type="EMBL" id="CM045769">
    <property type="protein sequence ID" value="KAI7994225.1"/>
    <property type="molecule type" value="Genomic_DNA"/>
</dbReference>
<evidence type="ECO:0000313" key="1">
    <source>
        <dbReference type="EMBL" id="KAI7994225.1"/>
    </source>
</evidence>
<comment type="caution">
    <text evidence="1">The sequence shown here is derived from an EMBL/GenBank/DDBJ whole genome shotgun (WGS) entry which is preliminary data.</text>
</comment>
<protein>
    <submittedName>
        <fullName evidence="1">Chaperone protein DnaK</fullName>
    </submittedName>
</protein>
<reference evidence="1 2" key="1">
    <citation type="journal article" date="2022" name="Plant J.">
        <title>Chromosome-level genome of Camellia lanceoleosa provides a valuable resource for understanding genome evolution and self-incompatibility.</title>
        <authorList>
            <person name="Gong W."/>
            <person name="Xiao S."/>
            <person name="Wang L."/>
            <person name="Liao Z."/>
            <person name="Chang Y."/>
            <person name="Mo W."/>
            <person name="Hu G."/>
            <person name="Li W."/>
            <person name="Zhao G."/>
            <person name="Zhu H."/>
            <person name="Hu X."/>
            <person name="Ji K."/>
            <person name="Xiang X."/>
            <person name="Song Q."/>
            <person name="Yuan D."/>
            <person name="Jin S."/>
            <person name="Zhang L."/>
        </authorList>
    </citation>
    <scope>NUCLEOTIDE SEQUENCE [LARGE SCALE GENOMIC DNA]</scope>
    <source>
        <strain evidence="1">SQ_2022a</strain>
    </source>
</reference>
<evidence type="ECO:0000313" key="2">
    <source>
        <dbReference type="Proteomes" id="UP001060215"/>
    </source>
</evidence>
<organism evidence="1 2">
    <name type="scientific">Camellia lanceoleosa</name>
    <dbReference type="NCBI Taxonomy" id="1840588"/>
    <lineage>
        <taxon>Eukaryota</taxon>
        <taxon>Viridiplantae</taxon>
        <taxon>Streptophyta</taxon>
        <taxon>Embryophyta</taxon>
        <taxon>Tracheophyta</taxon>
        <taxon>Spermatophyta</taxon>
        <taxon>Magnoliopsida</taxon>
        <taxon>eudicotyledons</taxon>
        <taxon>Gunneridae</taxon>
        <taxon>Pentapetalae</taxon>
        <taxon>asterids</taxon>
        <taxon>Ericales</taxon>
        <taxon>Theaceae</taxon>
        <taxon>Camellia</taxon>
    </lineage>
</organism>
<proteinExistence type="predicted"/>
<name>A0ACC0G1K2_9ERIC</name>
<accession>A0ACC0G1K2</accession>
<sequence length="82" mass="8980">MQLELSDDIVGIDFGTSTSRLAIMDAEVPTLLETERGQTIPSFVAIDDEKKILVGQVANYHAIGYPADSFFNIKTFVGEEIS</sequence>
<dbReference type="Proteomes" id="UP001060215">
    <property type="component" value="Chromosome 12"/>
</dbReference>
<gene>
    <name evidence="1" type="ORF">LOK49_LG11G00003</name>
</gene>
<keyword evidence="2" id="KW-1185">Reference proteome</keyword>